<protein>
    <recommendedName>
        <fullName evidence="3">BHLH domain-containing protein</fullName>
    </recommendedName>
</protein>
<feature type="region of interest" description="Disordered" evidence="1">
    <location>
        <begin position="1"/>
        <end position="133"/>
    </location>
</feature>
<accession>A0A7S4T7S6</accession>
<feature type="compositionally biased region" description="Polar residues" evidence="1">
    <location>
        <begin position="62"/>
        <end position="95"/>
    </location>
</feature>
<name>A0A7S4T7S6_9STRA</name>
<evidence type="ECO:0000313" key="2">
    <source>
        <dbReference type="EMBL" id="CAE4667957.1"/>
    </source>
</evidence>
<dbReference type="AlphaFoldDB" id="A0A7S4T7S6"/>
<evidence type="ECO:0008006" key="3">
    <source>
        <dbReference type="Google" id="ProtNLM"/>
    </source>
</evidence>
<reference evidence="2" key="1">
    <citation type="submission" date="2021-01" db="EMBL/GenBank/DDBJ databases">
        <authorList>
            <person name="Corre E."/>
            <person name="Pelletier E."/>
            <person name="Niang G."/>
            <person name="Scheremetjew M."/>
            <person name="Finn R."/>
            <person name="Kale V."/>
            <person name="Holt S."/>
            <person name="Cochrane G."/>
            <person name="Meng A."/>
            <person name="Brown T."/>
            <person name="Cohen L."/>
        </authorList>
    </citation>
    <scope>NUCLEOTIDE SEQUENCE</scope>
    <source>
        <strain evidence="2">GSO104</strain>
    </source>
</reference>
<feature type="compositionally biased region" description="Pro residues" evidence="1">
    <location>
        <begin position="281"/>
        <end position="295"/>
    </location>
</feature>
<feature type="compositionally biased region" description="Gly residues" evidence="1">
    <location>
        <begin position="386"/>
        <end position="395"/>
    </location>
</feature>
<feature type="region of interest" description="Disordered" evidence="1">
    <location>
        <begin position="360"/>
        <end position="395"/>
    </location>
</feature>
<organism evidence="2">
    <name type="scientific">Ditylum brightwellii</name>
    <dbReference type="NCBI Taxonomy" id="49249"/>
    <lineage>
        <taxon>Eukaryota</taxon>
        <taxon>Sar</taxon>
        <taxon>Stramenopiles</taxon>
        <taxon>Ochrophyta</taxon>
        <taxon>Bacillariophyta</taxon>
        <taxon>Mediophyceae</taxon>
        <taxon>Lithodesmiophycidae</taxon>
        <taxon>Lithodesmiales</taxon>
        <taxon>Lithodesmiaceae</taxon>
        <taxon>Ditylum</taxon>
    </lineage>
</organism>
<gene>
    <name evidence="2" type="ORF">DBRI00130_LOCUS43717</name>
</gene>
<sequence length="395" mass="42239">MSPPNSAIDESDKNDDWISAFDNFLDNDNENHSDEPLESIHPAPVENPTKETPSPLGVITVAINSTSSEETIKNGQARTGTENKYCGSSNSSIQSEKAPPAKNKVVADSDSAEARAQARSERKRSREKQRRTDVNAQFNALTALLRQIEADDVDDDTDDGPQKKRKLAALLGSMGTGSATNRVDLIARTIVVLEHLRSLNGKRRDEVVELKKKLEETQTALREASKKDMSGDALKPQEKVMMMVPMMVSPDHLQGGCPYPLSYMPQPPGGGVPAPAFCPVPQHPSAPGPAPPTPTPSSSHTMMQHTQMPNGFPSGMPNGAYPTMFAANPYFNHKMAMPPTSAQAPAPVPTNGVPIQAMPHPGMQQNPHGAPMVAPAPSTQPPTPNHGGGNLAHCA</sequence>
<dbReference type="EMBL" id="HBNS01060691">
    <property type="protein sequence ID" value="CAE4667957.1"/>
    <property type="molecule type" value="Transcribed_RNA"/>
</dbReference>
<feature type="region of interest" description="Disordered" evidence="1">
    <location>
        <begin position="281"/>
        <end position="304"/>
    </location>
</feature>
<proteinExistence type="predicted"/>
<evidence type="ECO:0000256" key="1">
    <source>
        <dbReference type="SAM" id="MobiDB-lite"/>
    </source>
</evidence>